<keyword evidence="1" id="KW-1133">Transmembrane helix</keyword>
<protein>
    <submittedName>
        <fullName evidence="2">Uncharacterized protein</fullName>
    </submittedName>
</protein>
<comment type="caution">
    <text evidence="2">The sequence shown here is derived from an EMBL/GenBank/DDBJ whole genome shotgun (WGS) entry which is preliminary data.</text>
</comment>
<evidence type="ECO:0000313" key="2">
    <source>
        <dbReference type="EMBL" id="PRY60141.1"/>
    </source>
</evidence>
<dbReference type="AlphaFoldDB" id="A0A2T0UQD8"/>
<feature type="transmembrane region" description="Helical" evidence="1">
    <location>
        <begin position="6"/>
        <end position="29"/>
    </location>
</feature>
<gene>
    <name evidence="2" type="ORF">BCF74_10887</name>
</gene>
<proteinExistence type="predicted"/>
<sequence>MIGGAPVIAVTAGVVVTGAVVTAAAGWAYETFVPQATREKIDEGIRDTWNGAKDKIGDAWDAVF</sequence>
<evidence type="ECO:0000313" key="3">
    <source>
        <dbReference type="Proteomes" id="UP000237822"/>
    </source>
</evidence>
<accession>A0A2T0UQD8</accession>
<organism evidence="2 3">
    <name type="scientific">Knoellia remsis</name>
    <dbReference type="NCBI Taxonomy" id="407159"/>
    <lineage>
        <taxon>Bacteria</taxon>
        <taxon>Bacillati</taxon>
        <taxon>Actinomycetota</taxon>
        <taxon>Actinomycetes</taxon>
        <taxon>Micrococcales</taxon>
        <taxon>Intrasporangiaceae</taxon>
        <taxon>Knoellia</taxon>
    </lineage>
</organism>
<dbReference type="Proteomes" id="UP000237822">
    <property type="component" value="Unassembled WGS sequence"/>
</dbReference>
<keyword evidence="1" id="KW-0812">Transmembrane</keyword>
<dbReference type="EMBL" id="PVTI01000008">
    <property type="protein sequence ID" value="PRY60141.1"/>
    <property type="molecule type" value="Genomic_DNA"/>
</dbReference>
<evidence type="ECO:0000256" key="1">
    <source>
        <dbReference type="SAM" id="Phobius"/>
    </source>
</evidence>
<keyword evidence="1" id="KW-0472">Membrane</keyword>
<name>A0A2T0UQD8_9MICO</name>
<reference evidence="2 3" key="1">
    <citation type="submission" date="2018-03" db="EMBL/GenBank/DDBJ databases">
        <title>Genomic Encyclopedia of Archaeal and Bacterial Type Strains, Phase II (KMG-II): from individual species to whole genera.</title>
        <authorList>
            <person name="Goeker M."/>
        </authorList>
    </citation>
    <scope>NUCLEOTIDE SEQUENCE [LARGE SCALE GENOMIC DNA]</scope>
    <source>
        <strain evidence="2 3">ATCC BAA-1496</strain>
    </source>
</reference>
<keyword evidence="3" id="KW-1185">Reference proteome</keyword>